<dbReference type="Proteomes" id="UP000250235">
    <property type="component" value="Unassembled WGS sequence"/>
</dbReference>
<accession>A0A2Z7CZD5</accession>
<dbReference type="EMBL" id="KQ992582">
    <property type="protein sequence ID" value="KZV49999.1"/>
    <property type="molecule type" value="Genomic_DNA"/>
</dbReference>
<dbReference type="NCBIfam" id="TIGR01614">
    <property type="entry name" value="PME_inhib"/>
    <property type="match status" value="1"/>
</dbReference>
<gene>
    <name evidence="5" type="ORF">F511_35052</name>
</gene>
<dbReference type="AlphaFoldDB" id="A0A2Z7CZD5"/>
<protein>
    <submittedName>
        <fullName evidence="5">Pectin methylesterase family protein</fullName>
    </submittedName>
</protein>
<dbReference type="CDD" id="cd15798">
    <property type="entry name" value="PMEI-like_3"/>
    <property type="match status" value="1"/>
</dbReference>
<dbReference type="SMART" id="SM00856">
    <property type="entry name" value="PMEI"/>
    <property type="match status" value="1"/>
</dbReference>
<feature type="chain" id="PRO_5016237927" evidence="3">
    <location>
        <begin position="24"/>
        <end position="257"/>
    </location>
</feature>
<evidence type="ECO:0000259" key="4">
    <source>
        <dbReference type="SMART" id="SM00856"/>
    </source>
</evidence>
<sequence length="257" mass="29553">MSTELRFFAFLALISFFSLPTLSFSNTYIDWWCNKTPYPGPCKHFLCNKPHHFSPNHKSDFRKLTIKLALERALLAHGNTKSLGPKCRNEREKAAWVDCLELYANVIEQLNKTIDPNTKCMDFDVQTWLSTALTSLDTCRTGFLELRVSNFVLPLMSNNVAFLHGFRLESGGCYRWGPPGRMPSWRRMGRGTSGPLRRLMPPIITSEPEDRALQHQPYLHHQRREQPKGTHGARESLPRPCHQLGECPSTCVVERRK</sequence>
<name>A0A2Z7CZD5_9LAMI</name>
<keyword evidence="6" id="KW-1185">Reference proteome</keyword>
<proteinExistence type="predicted"/>
<dbReference type="SUPFAM" id="SSF101148">
    <property type="entry name" value="Plant invertase/pectin methylesterase inhibitor"/>
    <property type="match status" value="1"/>
</dbReference>
<dbReference type="PANTHER" id="PTHR31080">
    <property type="entry name" value="PECTINESTERASE INHIBITOR-LIKE"/>
    <property type="match status" value="1"/>
</dbReference>
<feature type="domain" description="Pectinesterase inhibitor" evidence="4">
    <location>
        <begin position="24"/>
        <end position="163"/>
    </location>
</feature>
<dbReference type="Gene3D" id="1.20.140.40">
    <property type="entry name" value="Invertase/pectin methylesterase inhibitor family protein"/>
    <property type="match status" value="1"/>
</dbReference>
<evidence type="ECO:0000256" key="3">
    <source>
        <dbReference type="SAM" id="SignalP"/>
    </source>
</evidence>
<dbReference type="InterPro" id="IPR051955">
    <property type="entry name" value="PME_Inhibitor"/>
</dbReference>
<evidence type="ECO:0000256" key="2">
    <source>
        <dbReference type="SAM" id="MobiDB-lite"/>
    </source>
</evidence>
<evidence type="ECO:0000256" key="1">
    <source>
        <dbReference type="ARBA" id="ARBA00022729"/>
    </source>
</evidence>
<dbReference type="OrthoDB" id="1076623at2759"/>
<feature type="compositionally biased region" description="Basic and acidic residues" evidence="2">
    <location>
        <begin position="224"/>
        <end position="237"/>
    </location>
</feature>
<dbReference type="InterPro" id="IPR006501">
    <property type="entry name" value="Pectinesterase_inhib_dom"/>
</dbReference>
<reference evidence="5 6" key="1">
    <citation type="journal article" date="2015" name="Proc. Natl. Acad. Sci. U.S.A.">
        <title>The resurrection genome of Boea hygrometrica: A blueprint for survival of dehydration.</title>
        <authorList>
            <person name="Xiao L."/>
            <person name="Yang G."/>
            <person name="Zhang L."/>
            <person name="Yang X."/>
            <person name="Zhao S."/>
            <person name="Ji Z."/>
            <person name="Zhou Q."/>
            <person name="Hu M."/>
            <person name="Wang Y."/>
            <person name="Chen M."/>
            <person name="Xu Y."/>
            <person name="Jin H."/>
            <person name="Xiao X."/>
            <person name="Hu G."/>
            <person name="Bao F."/>
            <person name="Hu Y."/>
            <person name="Wan P."/>
            <person name="Li L."/>
            <person name="Deng X."/>
            <person name="Kuang T."/>
            <person name="Xiang C."/>
            <person name="Zhu J.K."/>
            <person name="Oliver M.J."/>
            <person name="He Y."/>
        </authorList>
    </citation>
    <scope>NUCLEOTIDE SEQUENCE [LARGE SCALE GENOMIC DNA]</scope>
    <source>
        <strain evidence="6">cv. XS01</strain>
    </source>
</reference>
<feature type="signal peptide" evidence="3">
    <location>
        <begin position="1"/>
        <end position="23"/>
    </location>
</feature>
<evidence type="ECO:0000313" key="5">
    <source>
        <dbReference type="EMBL" id="KZV49999.1"/>
    </source>
</evidence>
<feature type="region of interest" description="Disordered" evidence="2">
    <location>
        <begin position="220"/>
        <end position="239"/>
    </location>
</feature>
<dbReference type="Pfam" id="PF04043">
    <property type="entry name" value="PMEI"/>
    <property type="match status" value="1"/>
</dbReference>
<evidence type="ECO:0000313" key="6">
    <source>
        <dbReference type="Proteomes" id="UP000250235"/>
    </source>
</evidence>
<dbReference type="InterPro" id="IPR035513">
    <property type="entry name" value="Invertase/methylesterase_inhib"/>
</dbReference>
<keyword evidence="1 3" id="KW-0732">Signal</keyword>
<organism evidence="5 6">
    <name type="scientific">Dorcoceras hygrometricum</name>
    <dbReference type="NCBI Taxonomy" id="472368"/>
    <lineage>
        <taxon>Eukaryota</taxon>
        <taxon>Viridiplantae</taxon>
        <taxon>Streptophyta</taxon>
        <taxon>Embryophyta</taxon>
        <taxon>Tracheophyta</taxon>
        <taxon>Spermatophyta</taxon>
        <taxon>Magnoliopsida</taxon>
        <taxon>eudicotyledons</taxon>
        <taxon>Gunneridae</taxon>
        <taxon>Pentapetalae</taxon>
        <taxon>asterids</taxon>
        <taxon>lamiids</taxon>
        <taxon>Lamiales</taxon>
        <taxon>Gesneriaceae</taxon>
        <taxon>Didymocarpoideae</taxon>
        <taxon>Trichosporeae</taxon>
        <taxon>Loxocarpinae</taxon>
        <taxon>Dorcoceras</taxon>
    </lineage>
</organism>
<dbReference type="GO" id="GO:0004857">
    <property type="term" value="F:enzyme inhibitor activity"/>
    <property type="evidence" value="ECO:0007669"/>
    <property type="project" value="InterPro"/>
</dbReference>